<evidence type="ECO:0000313" key="4">
    <source>
        <dbReference type="Proteomes" id="UP000615989"/>
    </source>
</evidence>
<accession>A0ABX1PSA0</accession>
<feature type="region of interest" description="Disordered" evidence="1">
    <location>
        <begin position="32"/>
        <end position="51"/>
    </location>
</feature>
<protein>
    <recommendedName>
        <fullName evidence="2">L-Lysine epsilon oxidase N-terminal domain-containing protein</fullName>
    </recommendedName>
</protein>
<comment type="caution">
    <text evidence="3">The sequence shown here is derived from an EMBL/GenBank/DDBJ whole genome shotgun (WGS) entry which is preliminary data.</text>
</comment>
<dbReference type="InterPro" id="IPR041168">
    <property type="entry name" value="LodA_N"/>
</dbReference>
<organism evidence="3 4">
    <name type="scientific">Aromatoleum anaerobium</name>
    <dbReference type="NCBI Taxonomy" id="182180"/>
    <lineage>
        <taxon>Bacteria</taxon>
        <taxon>Pseudomonadati</taxon>
        <taxon>Pseudomonadota</taxon>
        <taxon>Betaproteobacteria</taxon>
        <taxon>Rhodocyclales</taxon>
        <taxon>Rhodocyclaceae</taxon>
        <taxon>Aromatoleum</taxon>
    </lineage>
</organism>
<proteinExistence type="predicted"/>
<evidence type="ECO:0000259" key="2">
    <source>
        <dbReference type="Pfam" id="PF17990"/>
    </source>
</evidence>
<dbReference type="Proteomes" id="UP000615989">
    <property type="component" value="Unassembled WGS sequence"/>
</dbReference>
<dbReference type="Pfam" id="PF17990">
    <property type="entry name" value="LodA_N"/>
    <property type="match status" value="1"/>
</dbReference>
<dbReference type="EMBL" id="WTVG01000151">
    <property type="protein sequence ID" value="NMG27154.1"/>
    <property type="molecule type" value="Genomic_DNA"/>
</dbReference>
<name>A0ABX1PSA0_9RHOO</name>
<feature type="domain" description="L-Lysine epsilon oxidase N-terminal" evidence="2">
    <location>
        <begin position="13"/>
        <end position="283"/>
    </location>
</feature>
<evidence type="ECO:0000256" key="1">
    <source>
        <dbReference type="SAM" id="MobiDB-lite"/>
    </source>
</evidence>
<sequence length="425" mass="46718">MIDLDKIAFCKIFPPLGIARVGDSVEPEGYFFAPETPDGKPRPASGGSADAEFKYRDGKGAIRRQAALFHIYAFDADGKPLGELLSKQAQIRWTVALANKKAAWFEFDGAQSARSAFEGLENPVNISGDPLVWRNVDVGELCREAKGPHGHRFVADKVRKEQLEIIAPERSVSGASLRHKTGERELQFVGKFQRHHDVYLGEIATDKEGRLIVLGGHGVSAPVDAQGKLMDDPTYAWITHYANNNNWFDDTADGPVKAEVALVDADGKPTKRIEVVGGSWVVVAPPDFAPDSTNVVTLYDVMEEVAHDLPALCNSTTPPVHTVADLDLHRDIWPIIERSAGYRWVSKLGLRGHGQGRPGDGLNGNSTNFDGFKKAMKARDGALREQLTNALRPPVYTRGRRCTARSRDGKGRRCSNDFFHAPAFR</sequence>
<dbReference type="RefSeq" id="WP_169120839.1">
    <property type="nucleotide sequence ID" value="NZ_WTVG02000039.1"/>
</dbReference>
<reference evidence="3" key="1">
    <citation type="submission" date="2019-12" db="EMBL/GenBank/DDBJ databases">
        <title>Comparative genomics gives insights into the taxonomy of the Azoarcus-Aromatoleum group and reveals separate origins of nif in the plant-associated Azoarcus and non-plant-associated Aromatoleum sub-groups.</title>
        <authorList>
            <person name="Lafos M."/>
            <person name="Maluk M."/>
            <person name="Batista M."/>
            <person name="Junghare M."/>
            <person name="Carmona M."/>
            <person name="Faoro H."/>
            <person name="Cruz L.M."/>
            <person name="Battistoni F."/>
            <person name="De Souza E."/>
            <person name="Pedrosa F."/>
            <person name="Chen W.-M."/>
            <person name="Poole P.S."/>
            <person name="Dixon R.A."/>
            <person name="James E.K."/>
        </authorList>
    </citation>
    <scope>NUCLEOTIDE SEQUENCE</scope>
    <source>
        <strain evidence="3">LuFRes1</strain>
    </source>
</reference>
<keyword evidence="4" id="KW-1185">Reference proteome</keyword>
<evidence type="ECO:0000313" key="3">
    <source>
        <dbReference type="EMBL" id="NMG27154.1"/>
    </source>
</evidence>
<gene>
    <name evidence="3" type="ORF">GO606_21170</name>
</gene>